<accession>A0ABP1RYT7</accession>
<proteinExistence type="predicted"/>
<gene>
    <name evidence="3" type="ORF">ODALV1_LOCUS27785</name>
</gene>
<evidence type="ECO:0000256" key="1">
    <source>
        <dbReference type="SAM" id="MobiDB-lite"/>
    </source>
</evidence>
<feature type="chain" id="PRO_5046930674" evidence="2">
    <location>
        <begin position="28"/>
        <end position="161"/>
    </location>
</feature>
<keyword evidence="2" id="KW-0732">Signal</keyword>
<protein>
    <submittedName>
        <fullName evidence="3">Uncharacterized protein</fullName>
    </submittedName>
</protein>
<evidence type="ECO:0000256" key="2">
    <source>
        <dbReference type="SAM" id="SignalP"/>
    </source>
</evidence>
<feature type="region of interest" description="Disordered" evidence="1">
    <location>
        <begin position="44"/>
        <end position="71"/>
    </location>
</feature>
<dbReference type="Proteomes" id="UP001642540">
    <property type="component" value="Unassembled WGS sequence"/>
</dbReference>
<organism evidence="3 4">
    <name type="scientific">Orchesella dallaii</name>
    <dbReference type="NCBI Taxonomy" id="48710"/>
    <lineage>
        <taxon>Eukaryota</taxon>
        <taxon>Metazoa</taxon>
        <taxon>Ecdysozoa</taxon>
        <taxon>Arthropoda</taxon>
        <taxon>Hexapoda</taxon>
        <taxon>Collembola</taxon>
        <taxon>Entomobryomorpha</taxon>
        <taxon>Entomobryoidea</taxon>
        <taxon>Orchesellidae</taxon>
        <taxon>Orchesellinae</taxon>
        <taxon>Orchesella</taxon>
    </lineage>
</organism>
<evidence type="ECO:0000313" key="4">
    <source>
        <dbReference type="Proteomes" id="UP001642540"/>
    </source>
</evidence>
<keyword evidence="4" id="KW-1185">Reference proteome</keyword>
<feature type="signal peptide" evidence="2">
    <location>
        <begin position="1"/>
        <end position="27"/>
    </location>
</feature>
<name>A0ABP1RYT7_9HEXA</name>
<evidence type="ECO:0000313" key="3">
    <source>
        <dbReference type="EMBL" id="CAL8139322.1"/>
    </source>
</evidence>
<sequence>MGQSIPFLFIFITSCFLASLLISTVNSEEEVASASAASSTLEEAPASSLYSDEAPASGSSSKSKSKRKKTKFNVPLFQSMSSNYSTEAVYKRKHSDDCPEDDTECIELCEEDELEEGWKVEGKCVGRKGDCQCKEFTEENNLGPNGGGPLGKIMMSFLDRF</sequence>
<reference evidence="3 4" key="1">
    <citation type="submission" date="2024-08" db="EMBL/GenBank/DDBJ databases">
        <authorList>
            <person name="Cucini C."/>
            <person name="Frati F."/>
        </authorList>
    </citation>
    <scope>NUCLEOTIDE SEQUENCE [LARGE SCALE GENOMIC DNA]</scope>
</reference>
<dbReference type="EMBL" id="CAXLJM020000124">
    <property type="protein sequence ID" value="CAL8139322.1"/>
    <property type="molecule type" value="Genomic_DNA"/>
</dbReference>
<comment type="caution">
    <text evidence="3">The sequence shown here is derived from an EMBL/GenBank/DDBJ whole genome shotgun (WGS) entry which is preliminary data.</text>
</comment>